<dbReference type="Proteomes" id="UP000499080">
    <property type="component" value="Unassembled WGS sequence"/>
</dbReference>
<keyword evidence="2" id="KW-1185">Reference proteome</keyword>
<dbReference type="HAMAP" id="MF_00273">
    <property type="entry name" value="Ribosomal_eL20"/>
    <property type="match status" value="1"/>
</dbReference>
<dbReference type="OrthoDB" id="1294322at2759"/>
<gene>
    <name evidence="1" type="primary">RpL18A_1</name>
    <name evidence="1" type="ORF">AVEN_72613_1</name>
</gene>
<reference evidence="1 2" key="1">
    <citation type="journal article" date="2019" name="Sci. Rep.">
        <title>Orb-weaving spider Araneus ventricosus genome elucidates the spidroin gene catalogue.</title>
        <authorList>
            <person name="Kono N."/>
            <person name="Nakamura H."/>
            <person name="Ohtoshi R."/>
            <person name="Moran D.A.P."/>
            <person name="Shinohara A."/>
            <person name="Yoshida Y."/>
            <person name="Fujiwara M."/>
            <person name="Mori M."/>
            <person name="Tomita M."/>
            <person name="Arakawa K."/>
        </authorList>
    </citation>
    <scope>NUCLEOTIDE SEQUENCE [LARGE SCALE GENOMIC DNA]</scope>
</reference>
<organism evidence="1 2">
    <name type="scientific">Araneus ventricosus</name>
    <name type="common">Orbweaver spider</name>
    <name type="synonym">Epeira ventricosa</name>
    <dbReference type="NCBI Taxonomy" id="182803"/>
    <lineage>
        <taxon>Eukaryota</taxon>
        <taxon>Metazoa</taxon>
        <taxon>Ecdysozoa</taxon>
        <taxon>Arthropoda</taxon>
        <taxon>Chelicerata</taxon>
        <taxon>Arachnida</taxon>
        <taxon>Araneae</taxon>
        <taxon>Araneomorphae</taxon>
        <taxon>Entelegynae</taxon>
        <taxon>Araneoidea</taxon>
        <taxon>Araneidae</taxon>
        <taxon>Araneus</taxon>
    </lineage>
</organism>
<comment type="caution">
    <text evidence="1">The sequence shown here is derived from an EMBL/GenBank/DDBJ whole genome shotgun (WGS) entry which is preliminary data.</text>
</comment>
<dbReference type="InterPro" id="IPR021138">
    <property type="entry name" value="Ribosomal_eL20_eukaryotes"/>
</dbReference>
<dbReference type="GO" id="GO:0006412">
    <property type="term" value="P:translation"/>
    <property type="evidence" value="ECO:0007669"/>
    <property type="project" value="InterPro"/>
</dbReference>
<dbReference type="GO" id="GO:0005840">
    <property type="term" value="C:ribosome"/>
    <property type="evidence" value="ECO:0007669"/>
    <property type="project" value="UniProtKB-KW"/>
</dbReference>
<dbReference type="AlphaFoldDB" id="A0A4Y2X976"/>
<dbReference type="InterPro" id="IPR028877">
    <property type="entry name" value="Ribosomal_eL20"/>
</dbReference>
<sequence>MKVKGELKEYKIIGRPLVTDKLKTPPLYRMRIFAPDKVTAKSRFWYFTRKLKKLKKSNGEIVSISEVSFQCPVPI</sequence>
<proteinExistence type="inferred from homology"/>
<dbReference type="FunFam" id="3.10.20.10:FF:000002">
    <property type="entry name" value="60S ribosomal protein L18a"/>
    <property type="match status" value="1"/>
</dbReference>
<name>A0A4Y2X976_ARAVE</name>
<evidence type="ECO:0000313" key="1">
    <source>
        <dbReference type="EMBL" id="GBO44492.1"/>
    </source>
</evidence>
<evidence type="ECO:0000313" key="2">
    <source>
        <dbReference type="Proteomes" id="UP000499080"/>
    </source>
</evidence>
<keyword evidence="1" id="KW-0689">Ribosomal protein</keyword>
<dbReference type="GO" id="GO:0003735">
    <property type="term" value="F:structural constituent of ribosome"/>
    <property type="evidence" value="ECO:0007669"/>
    <property type="project" value="InterPro"/>
</dbReference>
<accession>A0A4Y2X976</accession>
<keyword evidence="1" id="KW-0687">Ribonucleoprotein</keyword>
<dbReference type="Gene3D" id="3.10.20.10">
    <property type="match status" value="1"/>
</dbReference>
<dbReference type="EMBL" id="BGPR01071246">
    <property type="protein sequence ID" value="GBO44492.1"/>
    <property type="molecule type" value="Genomic_DNA"/>
</dbReference>
<protein>
    <submittedName>
        <fullName evidence="1">60S ribosomal protein L18a</fullName>
    </submittedName>
</protein>
<dbReference type="PANTHER" id="PTHR10052">
    <property type="entry name" value="60S RIBOSOMAL PROTEIN L18A"/>
    <property type="match status" value="1"/>
</dbReference>